<dbReference type="NCBIfam" id="TIGR02532">
    <property type="entry name" value="IV_pilin_GFxxxE"/>
    <property type="match status" value="1"/>
</dbReference>
<dbReference type="Pfam" id="PF07963">
    <property type="entry name" value="N_methyl"/>
    <property type="match status" value="1"/>
</dbReference>
<dbReference type="RefSeq" id="WP_305894117.1">
    <property type="nucleotide sequence ID" value="NZ_JAUZVZ010000015.1"/>
</dbReference>
<dbReference type="InterPro" id="IPR045584">
    <property type="entry name" value="Pilin-like"/>
</dbReference>
<dbReference type="EMBL" id="JAUZVZ010000015">
    <property type="protein sequence ID" value="MDP4536852.1"/>
    <property type="molecule type" value="Genomic_DNA"/>
</dbReference>
<keyword evidence="1" id="KW-1133">Transmembrane helix</keyword>
<dbReference type="Pfam" id="PF16732">
    <property type="entry name" value="ComP_DUS"/>
    <property type="match status" value="1"/>
</dbReference>
<dbReference type="InterPro" id="IPR031982">
    <property type="entry name" value="PilE-like"/>
</dbReference>
<dbReference type="Gene3D" id="3.30.700.10">
    <property type="entry name" value="Glycoprotein, Type 4 Pilin"/>
    <property type="match status" value="1"/>
</dbReference>
<dbReference type="Proteomes" id="UP001231616">
    <property type="component" value="Unassembled WGS sequence"/>
</dbReference>
<dbReference type="PROSITE" id="PS00409">
    <property type="entry name" value="PROKAR_NTER_METHYL"/>
    <property type="match status" value="1"/>
</dbReference>
<evidence type="ECO:0000313" key="2">
    <source>
        <dbReference type="EMBL" id="MDP4536852.1"/>
    </source>
</evidence>
<keyword evidence="1" id="KW-0812">Transmembrane</keyword>
<keyword evidence="1" id="KW-0472">Membrane</keyword>
<protein>
    <submittedName>
        <fullName evidence="2">Type IV pilin protein</fullName>
    </submittedName>
</protein>
<reference evidence="2 3" key="1">
    <citation type="submission" date="2023-08" db="EMBL/GenBank/DDBJ databases">
        <authorList>
            <person name="Joshi A."/>
            <person name="Thite S."/>
        </authorList>
    </citation>
    <scope>NUCLEOTIDE SEQUENCE [LARGE SCALE GENOMIC DNA]</scope>
    <source>
        <strain evidence="2 3">AC40</strain>
    </source>
</reference>
<sequence length="137" mass="14974">MKKNRLQHGMTLIEIMVVVAIVGIIAAIAYPAYQSQIERSYRTSATGCLFEMSHVMERYYTSEMSYVGATLPTMQCQNDTAQRYSYSITNQAARTYTLTAVPQGVQATDDCGTLTLTQAGQKGAAGGTDPAIVQKCW</sequence>
<accession>A0ABT9H0M1</accession>
<keyword evidence="3" id="KW-1185">Reference proteome</keyword>
<evidence type="ECO:0000256" key="1">
    <source>
        <dbReference type="SAM" id="Phobius"/>
    </source>
</evidence>
<gene>
    <name evidence="2" type="ORF">Q3O60_11675</name>
</gene>
<dbReference type="InterPro" id="IPR012902">
    <property type="entry name" value="N_methyl_site"/>
</dbReference>
<organism evidence="2 3">
    <name type="scientific">Alkalimonas collagenimarina</name>
    <dbReference type="NCBI Taxonomy" id="400390"/>
    <lineage>
        <taxon>Bacteria</taxon>
        <taxon>Pseudomonadati</taxon>
        <taxon>Pseudomonadota</taxon>
        <taxon>Gammaproteobacteria</taxon>
        <taxon>Alkalimonas</taxon>
    </lineage>
</organism>
<name>A0ABT9H0M1_9GAMM</name>
<comment type="caution">
    <text evidence="2">The sequence shown here is derived from an EMBL/GenBank/DDBJ whole genome shotgun (WGS) entry which is preliminary data.</text>
</comment>
<evidence type="ECO:0000313" key="3">
    <source>
        <dbReference type="Proteomes" id="UP001231616"/>
    </source>
</evidence>
<dbReference type="PANTHER" id="PTHR30093">
    <property type="entry name" value="GENERAL SECRETION PATHWAY PROTEIN G"/>
    <property type="match status" value="1"/>
</dbReference>
<dbReference type="SUPFAM" id="SSF54523">
    <property type="entry name" value="Pili subunits"/>
    <property type="match status" value="1"/>
</dbReference>
<dbReference type="PANTHER" id="PTHR30093:SF47">
    <property type="entry name" value="TYPE IV PILUS NON-CORE MINOR PILIN PILE"/>
    <property type="match status" value="1"/>
</dbReference>
<proteinExistence type="predicted"/>
<feature type="transmembrane region" description="Helical" evidence="1">
    <location>
        <begin position="12"/>
        <end position="33"/>
    </location>
</feature>